<feature type="region of interest" description="Disordered" evidence="1">
    <location>
        <begin position="1"/>
        <end position="23"/>
    </location>
</feature>
<organism evidence="3 4">
    <name type="scientific">Heterocephalus glaber</name>
    <name type="common">Naked mole rat</name>
    <dbReference type="NCBI Taxonomy" id="10181"/>
    <lineage>
        <taxon>Eukaryota</taxon>
        <taxon>Metazoa</taxon>
        <taxon>Chordata</taxon>
        <taxon>Craniata</taxon>
        <taxon>Vertebrata</taxon>
        <taxon>Euteleostomi</taxon>
        <taxon>Mammalia</taxon>
        <taxon>Eutheria</taxon>
        <taxon>Euarchontoglires</taxon>
        <taxon>Glires</taxon>
        <taxon>Rodentia</taxon>
        <taxon>Hystricomorpha</taxon>
        <taxon>Bathyergidae</taxon>
        <taxon>Heterocephalus</taxon>
    </lineage>
</organism>
<evidence type="ECO:0000313" key="3">
    <source>
        <dbReference type="EMBL" id="EHB02052.1"/>
    </source>
</evidence>
<sequence length="340" mass="36399">MADNAGAPQGTQPGGSRHPDSPWRWRGRSKGSLLLGLAVLHLFLGLLTLTFGTFLATSVGEAHLVVLKCWYPFWGAASFLASGISALAVGRLLKSSLVSWCLEVVLDFEGSRAGHLRQLWRPTGPGMGMGTGRLRAPPSFLGPWGVTPPASWPRGGTVAMSFCATELRAPEQPRAPQELQGRPRGGEPCHVPRDGRALVTTQAPGREDEDLDRVPSWRPAPSTPLCLWKALCLATCLVSCLCALAGLFVLCKDLFLETPFPRPGWTLYPNPMAHSQQLELALLCCTALEVLLPGPTAITAHRQAQQWAQDVGSSPPAPSAPVELTPGPPPSYEEVTRGDT</sequence>
<dbReference type="EMBL" id="JH167515">
    <property type="protein sequence ID" value="EHB02052.1"/>
    <property type="molecule type" value="Genomic_DNA"/>
</dbReference>
<feature type="region of interest" description="Disordered" evidence="1">
    <location>
        <begin position="172"/>
        <end position="194"/>
    </location>
</feature>
<feature type="transmembrane region" description="Helical" evidence="2">
    <location>
        <begin position="226"/>
        <end position="250"/>
    </location>
</feature>
<gene>
    <name evidence="3" type="ORF">GW7_01735</name>
</gene>
<reference evidence="3 4" key="1">
    <citation type="journal article" date="2011" name="Nature">
        <title>Genome sequencing reveals insights into physiology and longevity of the naked mole rat.</title>
        <authorList>
            <person name="Kim E.B."/>
            <person name="Fang X."/>
            <person name="Fushan A.A."/>
            <person name="Huang Z."/>
            <person name="Lobanov A.V."/>
            <person name="Han L."/>
            <person name="Marino S.M."/>
            <person name="Sun X."/>
            <person name="Turanov A.A."/>
            <person name="Yang P."/>
            <person name="Yim S.H."/>
            <person name="Zhao X."/>
            <person name="Kasaikina M.V."/>
            <person name="Stoletzki N."/>
            <person name="Peng C."/>
            <person name="Polak P."/>
            <person name="Xiong Z."/>
            <person name="Kiezun A."/>
            <person name="Zhu Y."/>
            <person name="Chen Y."/>
            <person name="Kryukov G.V."/>
            <person name="Zhang Q."/>
            <person name="Peshkin L."/>
            <person name="Yang L."/>
            <person name="Bronson R.T."/>
            <person name="Buffenstein R."/>
            <person name="Wang B."/>
            <person name="Han C."/>
            <person name="Li Q."/>
            <person name="Chen L."/>
            <person name="Zhao W."/>
            <person name="Sunyaev S.R."/>
            <person name="Park T.J."/>
            <person name="Zhang G."/>
            <person name="Wang J."/>
            <person name="Gladyshev V.N."/>
        </authorList>
    </citation>
    <scope>NUCLEOTIDE SEQUENCE [LARGE SCALE GENOMIC DNA]</scope>
</reference>
<feature type="region of interest" description="Disordered" evidence="1">
    <location>
        <begin position="307"/>
        <end position="340"/>
    </location>
</feature>
<evidence type="ECO:0000256" key="1">
    <source>
        <dbReference type="SAM" id="MobiDB-lite"/>
    </source>
</evidence>
<protein>
    <submittedName>
        <fullName evidence="3">Membrane-spanning 4-domains subfamily A member 10</fullName>
    </submittedName>
</protein>
<keyword evidence="2" id="KW-1133">Transmembrane helix</keyword>
<keyword evidence="2" id="KW-0472">Membrane</keyword>
<name>G5AYE1_HETGA</name>
<feature type="compositionally biased region" description="Basic and acidic residues" evidence="1">
    <location>
        <begin position="184"/>
        <end position="194"/>
    </location>
</feature>
<dbReference type="InParanoid" id="G5AYE1"/>
<dbReference type="FunCoup" id="G5AYE1">
    <property type="interactions" value="238"/>
</dbReference>
<proteinExistence type="predicted"/>
<evidence type="ECO:0000256" key="2">
    <source>
        <dbReference type="SAM" id="Phobius"/>
    </source>
</evidence>
<dbReference type="Proteomes" id="UP000006813">
    <property type="component" value="Unassembled WGS sequence"/>
</dbReference>
<accession>G5AYE1</accession>
<feature type="transmembrane region" description="Helical" evidence="2">
    <location>
        <begin position="71"/>
        <end position="93"/>
    </location>
</feature>
<feature type="transmembrane region" description="Helical" evidence="2">
    <location>
        <begin position="33"/>
        <end position="59"/>
    </location>
</feature>
<dbReference type="AlphaFoldDB" id="G5AYE1"/>
<evidence type="ECO:0000313" key="4">
    <source>
        <dbReference type="Proteomes" id="UP000006813"/>
    </source>
</evidence>
<keyword evidence="2" id="KW-0812">Transmembrane</keyword>